<evidence type="ECO:0000259" key="4">
    <source>
        <dbReference type="PROSITE" id="PS51858"/>
    </source>
</evidence>
<protein>
    <recommendedName>
        <fullName evidence="4">PPPDE domain-containing protein</fullName>
    </recommendedName>
</protein>
<feature type="non-terminal residue" evidence="5">
    <location>
        <position position="207"/>
    </location>
</feature>
<dbReference type="PANTHER" id="PTHR12378">
    <property type="entry name" value="DESUMOYLATING ISOPEPTIDASE"/>
    <property type="match status" value="1"/>
</dbReference>
<comment type="similarity">
    <text evidence="1">Belongs to the DeSI family.</text>
</comment>
<name>A0AAD7UC55_9STRA</name>
<evidence type="ECO:0000256" key="3">
    <source>
        <dbReference type="ARBA" id="ARBA00022801"/>
    </source>
</evidence>
<dbReference type="InterPro" id="IPR008580">
    <property type="entry name" value="PPPDE_dom"/>
</dbReference>
<dbReference type="PANTHER" id="PTHR12378:SF9">
    <property type="entry name" value="OS06G0107000 PROTEIN"/>
    <property type="match status" value="1"/>
</dbReference>
<comment type="caution">
    <text evidence="5">The sequence shown here is derived from an EMBL/GenBank/DDBJ whole genome shotgun (WGS) entry which is preliminary data.</text>
</comment>
<dbReference type="GO" id="GO:0101005">
    <property type="term" value="F:deubiquitinase activity"/>
    <property type="evidence" value="ECO:0007669"/>
    <property type="project" value="TreeGrafter"/>
</dbReference>
<evidence type="ECO:0000256" key="1">
    <source>
        <dbReference type="ARBA" id="ARBA00008140"/>
    </source>
</evidence>
<dbReference type="Pfam" id="PF05903">
    <property type="entry name" value="Peptidase_C97"/>
    <property type="match status" value="1"/>
</dbReference>
<dbReference type="PROSITE" id="PS51858">
    <property type="entry name" value="PPPDE"/>
    <property type="match status" value="1"/>
</dbReference>
<sequence length="207" mass="22756">MLDEHVPPPTKVVAPAGVRNLKLGPNADLAKASSASTPVFLHVYDVGHTQTIANLNRVGELTVGGVFHCAIQVYSKEYSFGGTKRNQSGIFASNPTNVPLHSYRESYYLGDCYLPKAQVTAIPKSHTSLEGKYLRHHPKNCCSFLGRVHDRAGRRQLPSWTNRLAKIGAALQDTLRLESNAASEAIERFVADDPTTMSPRFYSSTSW</sequence>
<proteinExistence type="inferred from homology"/>
<organism evidence="5 6">
    <name type="scientific">Chrysophaeum taylorii</name>
    <dbReference type="NCBI Taxonomy" id="2483200"/>
    <lineage>
        <taxon>Eukaryota</taxon>
        <taxon>Sar</taxon>
        <taxon>Stramenopiles</taxon>
        <taxon>Ochrophyta</taxon>
        <taxon>Pelagophyceae</taxon>
        <taxon>Pelagomonadales</taxon>
        <taxon>Pelagomonadaceae</taxon>
        <taxon>Chrysophaeum</taxon>
    </lineage>
</organism>
<keyword evidence="2" id="KW-0645">Protease</keyword>
<dbReference type="Proteomes" id="UP001230188">
    <property type="component" value="Unassembled WGS sequence"/>
</dbReference>
<dbReference type="InterPro" id="IPR042266">
    <property type="entry name" value="PPPDE_sf"/>
</dbReference>
<keyword evidence="6" id="KW-1185">Reference proteome</keyword>
<dbReference type="SMART" id="SM01179">
    <property type="entry name" value="DUF862"/>
    <property type="match status" value="1"/>
</dbReference>
<accession>A0AAD7UC55</accession>
<gene>
    <name evidence="5" type="ORF">CTAYLR_007742</name>
</gene>
<dbReference type="GO" id="GO:0006508">
    <property type="term" value="P:proteolysis"/>
    <property type="evidence" value="ECO:0007669"/>
    <property type="project" value="UniProtKB-KW"/>
</dbReference>
<dbReference type="GO" id="GO:0016579">
    <property type="term" value="P:protein deubiquitination"/>
    <property type="evidence" value="ECO:0007669"/>
    <property type="project" value="TreeGrafter"/>
</dbReference>
<dbReference type="AlphaFoldDB" id="A0AAD7UC55"/>
<evidence type="ECO:0000313" key="6">
    <source>
        <dbReference type="Proteomes" id="UP001230188"/>
    </source>
</evidence>
<dbReference type="EMBL" id="JAQMWT010000441">
    <property type="protein sequence ID" value="KAJ8601282.1"/>
    <property type="molecule type" value="Genomic_DNA"/>
</dbReference>
<evidence type="ECO:0000256" key="2">
    <source>
        <dbReference type="ARBA" id="ARBA00022670"/>
    </source>
</evidence>
<dbReference type="Gene3D" id="3.90.1720.30">
    <property type="entry name" value="PPPDE domains"/>
    <property type="match status" value="1"/>
</dbReference>
<evidence type="ECO:0000313" key="5">
    <source>
        <dbReference type="EMBL" id="KAJ8601282.1"/>
    </source>
</evidence>
<keyword evidence="3" id="KW-0378">Hydrolase</keyword>
<reference evidence="5" key="1">
    <citation type="submission" date="2023-01" db="EMBL/GenBank/DDBJ databases">
        <title>Metagenome sequencing of chrysophaentin producing Chrysophaeum taylorii.</title>
        <authorList>
            <person name="Davison J."/>
            <person name="Bewley C."/>
        </authorList>
    </citation>
    <scope>NUCLEOTIDE SEQUENCE</scope>
    <source>
        <strain evidence="5">NIES-1699</strain>
    </source>
</reference>
<feature type="domain" description="PPPDE" evidence="4">
    <location>
        <begin position="37"/>
        <end position="175"/>
    </location>
</feature>